<protein>
    <recommendedName>
        <fullName evidence="2">Adenosylcobalamin/alpha-ribazole phosphatase</fullName>
    </recommendedName>
</protein>
<name>A0A645HXF2_9ZZZZ</name>
<sequence length="70" mass="8159">MPAFDHIAANTSGNALIISHAGVNRVILSKLLDVPWQDIFKISQPYGCINRLSWDITRHHWQWEQLNYEE</sequence>
<dbReference type="SUPFAM" id="SSF53254">
    <property type="entry name" value="Phosphoglycerate mutase-like"/>
    <property type="match status" value="1"/>
</dbReference>
<dbReference type="PIRSF" id="PIRSF000709">
    <property type="entry name" value="6PFK_2-Ptase"/>
    <property type="match status" value="1"/>
</dbReference>
<proteinExistence type="predicted"/>
<evidence type="ECO:0008006" key="2">
    <source>
        <dbReference type="Google" id="ProtNLM"/>
    </source>
</evidence>
<dbReference type="InterPro" id="IPR013078">
    <property type="entry name" value="His_Pase_superF_clade-1"/>
</dbReference>
<organism evidence="1">
    <name type="scientific">bioreactor metagenome</name>
    <dbReference type="NCBI Taxonomy" id="1076179"/>
    <lineage>
        <taxon>unclassified sequences</taxon>
        <taxon>metagenomes</taxon>
        <taxon>ecological metagenomes</taxon>
    </lineage>
</organism>
<dbReference type="EMBL" id="VSSQ01102030">
    <property type="protein sequence ID" value="MPN43560.1"/>
    <property type="molecule type" value="Genomic_DNA"/>
</dbReference>
<comment type="caution">
    <text evidence="1">The sequence shown here is derived from an EMBL/GenBank/DDBJ whole genome shotgun (WGS) entry which is preliminary data.</text>
</comment>
<accession>A0A645HXF2</accession>
<evidence type="ECO:0000313" key="1">
    <source>
        <dbReference type="EMBL" id="MPN43560.1"/>
    </source>
</evidence>
<gene>
    <name evidence="1" type="ORF">SDC9_191120</name>
</gene>
<dbReference type="AlphaFoldDB" id="A0A645HXF2"/>
<reference evidence="1" key="1">
    <citation type="submission" date="2019-08" db="EMBL/GenBank/DDBJ databases">
        <authorList>
            <person name="Kucharzyk K."/>
            <person name="Murdoch R.W."/>
            <person name="Higgins S."/>
            <person name="Loffler F."/>
        </authorList>
    </citation>
    <scope>NUCLEOTIDE SEQUENCE</scope>
</reference>
<dbReference type="Pfam" id="PF00300">
    <property type="entry name" value="His_Phos_1"/>
    <property type="match status" value="1"/>
</dbReference>
<dbReference type="Gene3D" id="3.40.50.1240">
    <property type="entry name" value="Phosphoglycerate mutase-like"/>
    <property type="match status" value="1"/>
</dbReference>
<dbReference type="InterPro" id="IPR029033">
    <property type="entry name" value="His_PPase_superfam"/>
</dbReference>